<dbReference type="GO" id="GO:0016829">
    <property type="term" value="F:lyase activity"/>
    <property type="evidence" value="ECO:0007669"/>
    <property type="project" value="InterPro"/>
</dbReference>
<dbReference type="InterPro" id="IPR036148">
    <property type="entry name" value="MmgE/PrpD_sf"/>
</dbReference>
<evidence type="ECO:0000259" key="3">
    <source>
        <dbReference type="Pfam" id="PF19305"/>
    </source>
</evidence>
<dbReference type="InterPro" id="IPR005656">
    <property type="entry name" value="MmgE_PrpD"/>
</dbReference>
<dbReference type="SUPFAM" id="SSF103378">
    <property type="entry name" value="2-methylcitrate dehydratase PrpD"/>
    <property type="match status" value="1"/>
</dbReference>
<comment type="similarity">
    <text evidence="1">Belongs to the PrpD family.</text>
</comment>
<evidence type="ECO:0000256" key="1">
    <source>
        <dbReference type="ARBA" id="ARBA00006174"/>
    </source>
</evidence>
<dbReference type="Proteomes" id="UP001276659">
    <property type="component" value="Unassembled WGS sequence"/>
</dbReference>
<dbReference type="InterPro" id="IPR045337">
    <property type="entry name" value="MmgE_PrpD_C"/>
</dbReference>
<feature type="domain" description="MmgE/PrpD N-terminal" evidence="2">
    <location>
        <begin position="18"/>
        <end position="265"/>
    </location>
</feature>
<name>A0AAD9Z3I4_9LECA</name>
<dbReference type="PANTHER" id="PTHR16943:SF8">
    <property type="entry name" value="2-METHYLCITRATE DEHYDRATASE"/>
    <property type="match status" value="1"/>
</dbReference>
<dbReference type="AlphaFoldDB" id="A0AAD9Z3I4"/>
<proteinExistence type="inferred from homology"/>
<evidence type="ECO:0000313" key="4">
    <source>
        <dbReference type="EMBL" id="KAK3170028.1"/>
    </source>
</evidence>
<dbReference type="Pfam" id="PF19305">
    <property type="entry name" value="MmgE_PrpD_C"/>
    <property type="match status" value="1"/>
</dbReference>
<keyword evidence="5" id="KW-1185">Reference proteome</keyword>
<accession>A0AAD9Z3I4</accession>
<comment type="caution">
    <text evidence="4">The sequence shown here is derived from an EMBL/GenBank/DDBJ whole genome shotgun (WGS) entry which is preliminary data.</text>
</comment>
<dbReference type="InterPro" id="IPR045336">
    <property type="entry name" value="MmgE_PrpD_N"/>
</dbReference>
<gene>
    <name evidence="4" type="ORF">OEA41_009413</name>
</gene>
<dbReference type="InterPro" id="IPR042183">
    <property type="entry name" value="MmgE/PrpD_sf_1"/>
</dbReference>
<evidence type="ECO:0000259" key="2">
    <source>
        <dbReference type="Pfam" id="PF03972"/>
    </source>
</evidence>
<dbReference type="Pfam" id="PF03972">
    <property type="entry name" value="MmgE_PrpD_N"/>
    <property type="match status" value="1"/>
</dbReference>
<sequence length="492" mass="53893">MGSYGPDKPPEPPGVTAQLSHWISNLQLSDVPPSVLERTKYQLLDGVACALVGAHVPWSEKYVEATAEYEPDGEYSVIGWDKKFGPLAAGMMNSAFIQSIELDNYHASAPVHNSAIMLPTLMAAVESLSHRPGHAPVKVSGSHFLLSLIAGYESSIRAGNGLYGSDMLSRGWHCGAVYGTPGSAAAASKLFNLDPAQIEDALGIACTQACGLMAVQFGGMIKRVQHGFSTRNGLMGAFLARGHYDGIKKVFERPFGGFLAMFSAGNGRDPPYREDAIVDRLGKHWETMHSRNKLYAAVGSSHGMIEILENMQAANPDRFARDQLHKITSIHAAQSLPGFQHDGWQPDIRPLDAAGAQLCAPYIMATQLVDRQVLVEQYSSDKLNRDDVWDLVYRTICSHDPYFDPAERICGARVTIKFNDGFVLEESLDSPRGFDPWVTNEQLVDKYRKLGAPIVDSKRLKAIEEAVLRLDELEDVTELIELLAQPVGKSLK</sequence>
<dbReference type="EMBL" id="JASNWA010000009">
    <property type="protein sequence ID" value="KAK3170028.1"/>
    <property type="molecule type" value="Genomic_DNA"/>
</dbReference>
<feature type="domain" description="MmgE/PrpD C-terminal" evidence="3">
    <location>
        <begin position="295"/>
        <end position="471"/>
    </location>
</feature>
<organism evidence="4 5">
    <name type="scientific">Lepraria neglecta</name>
    <dbReference type="NCBI Taxonomy" id="209136"/>
    <lineage>
        <taxon>Eukaryota</taxon>
        <taxon>Fungi</taxon>
        <taxon>Dikarya</taxon>
        <taxon>Ascomycota</taxon>
        <taxon>Pezizomycotina</taxon>
        <taxon>Lecanoromycetes</taxon>
        <taxon>OSLEUM clade</taxon>
        <taxon>Lecanoromycetidae</taxon>
        <taxon>Lecanorales</taxon>
        <taxon>Lecanorineae</taxon>
        <taxon>Stereocaulaceae</taxon>
        <taxon>Lepraria</taxon>
    </lineage>
</organism>
<dbReference type="Gene3D" id="1.10.4100.10">
    <property type="entry name" value="2-methylcitrate dehydratase PrpD"/>
    <property type="match status" value="1"/>
</dbReference>
<dbReference type="PANTHER" id="PTHR16943">
    <property type="entry name" value="2-METHYLCITRATE DEHYDRATASE-RELATED"/>
    <property type="match status" value="1"/>
</dbReference>
<protein>
    <submittedName>
        <fullName evidence="4">Uncharacterized protein</fullName>
    </submittedName>
</protein>
<reference evidence="4" key="1">
    <citation type="submission" date="2022-11" db="EMBL/GenBank/DDBJ databases">
        <title>Chromosomal genome sequence assembly and mating type (MAT) locus characterization of the leprose asexual lichenized fungus Lepraria neglecta (Nyl.) Erichsen.</title>
        <authorList>
            <person name="Allen J.L."/>
            <person name="Pfeffer B."/>
        </authorList>
    </citation>
    <scope>NUCLEOTIDE SEQUENCE</scope>
    <source>
        <strain evidence="4">Allen 5258</strain>
    </source>
</reference>
<evidence type="ECO:0000313" key="5">
    <source>
        <dbReference type="Proteomes" id="UP001276659"/>
    </source>
</evidence>